<evidence type="ECO:0000313" key="6">
    <source>
        <dbReference type="EMBL" id="MFC0558779.1"/>
    </source>
</evidence>
<dbReference type="InterPro" id="IPR036909">
    <property type="entry name" value="Cyt_c-like_dom_sf"/>
</dbReference>
<evidence type="ECO:0000256" key="4">
    <source>
        <dbReference type="PROSITE-ProRule" id="PRU00433"/>
    </source>
</evidence>
<comment type="caution">
    <text evidence="6">The sequence shown here is derived from an EMBL/GenBank/DDBJ whole genome shotgun (WGS) entry which is preliminary data.</text>
</comment>
<accession>A0ABV6NDE4</accession>
<keyword evidence="7" id="KW-1185">Reference proteome</keyword>
<evidence type="ECO:0000256" key="3">
    <source>
        <dbReference type="ARBA" id="ARBA00023004"/>
    </source>
</evidence>
<evidence type="ECO:0000313" key="7">
    <source>
        <dbReference type="Proteomes" id="UP001589833"/>
    </source>
</evidence>
<dbReference type="PROSITE" id="PS51007">
    <property type="entry name" value="CYTC"/>
    <property type="match status" value="1"/>
</dbReference>
<gene>
    <name evidence="6" type="ORF">ACFFH4_06915</name>
</gene>
<keyword evidence="2 4" id="KW-0479">Metal-binding</keyword>
<reference evidence="6 7" key="1">
    <citation type="submission" date="2024-09" db="EMBL/GenBank/DDBJ databases">
        <authorList>
            <person name="Sun Q."/>
            <person name="Mori K."/>
        </authorList>
    </citation>
    <scope>NUCLEOTIDE SEQUENCE [LARGE SCALE GENOMIC DNA]</scope>
    <source>
        <strain evidence="6 7">NCAIM B.02301</strain>
    </source>
</reference>
<organism evidence="6 7">
    <name type="scientific">Halalkalibacter alkalisediminis</name>
    <dbReference type="NCBI Taxonomy" id="935616"/>
    <lineage>
        <taxon>Bacteria</taxon>
        <taxon>Bacillati</taxon>
        <taxon>Bacillota</taxon>
        <taxon>Bacilli</taxon>
        <taxon>Bacillales</taxon>
        <taxon>Bacillaceae</taxon>
        <taxon>Halalkalibacter</taxon>
    </lineage>
</organism>
<dbReference type="InterPro" id="IPR009056">
    <property type="entry name" value="Cyt_c-like_dom"/>
</dbReference>
<keyword evidence="1 4" id="KW-0349">Heme</keyword>
<dbReference type="Gene3D" id="1.10.760.10">
    <property type="entry name" value="Cytochrome c-like domain"/>
    <property type="match status" value="1"/>
</dbReference>
<protein>
    <recommendedName>
        <fullName evidence="5">Cytochrome c domain-containing protein</fullName>
    </recommendedName>
</protein>
<dbReference type="PANTHER" id="PTHR30600">
    <property type="entry name" value="CYTOCHROME C PEROXIDASE-RELATED"/>
    <property type="match status" value="1"/>
</dbReference>
<proteinExistence type="predicted"/>
<dbReference type="Proteomes" id="UP001589833">
    <property type="component" value="Unassembled WGS sequence"/>
</dbReference>
<evidence type="ECO:0000256" key="1">
    <source>
        <dbReference type="ARBA" id="ARBA00022617"/>
    </source>
</evidence>
<dbReference type="EMBL" id="JBHLTR010000006">
    <property type="protein sequence ID" value="MFC0558779.1"/>
    <property type="molecule type" value="Genomic_DNA"/>
</dbReference>
<keyword evidence="3 4" id="KW-0408">Iron</keyword>
<evidence type="ECO:0000256" key="2">
    <source>
        <dbReference type="ARBA" id="ARBA00022723"/>
    </source>
</evidence>
<dbReference type="RefSeq" id="WP_273839647.1">
    <property type="nucleotide sequence ID" value="NZ_JAQQWT010000001.1"/>
</dbReference>
<evidence type="ECO:0000259" key="5">
    <source>
        <dbReference type="PROSITE" id="PS51007"/>
    </source>
</evidence>
<name>A0ABV6NDE4_9BACI</name>
<dbReference type="SUPFAM" id="SSF46626">
    <property type="entry name" value="Cytochrome c"/>
    <property type="match status" value="1"/>
</dbReference>
<sequence length="358" mass="39774">MAKREFRFNDGFASVGPFKGLTALNNNVHAQNSDLLAQADQSEALFDIDKERYIGTILQNAPNPEFRYEPLTGEKPSDLLARVDDNETVPGFNDMYRPPTYPKVSLFTPNGTVIGTEGHTVLEQLNAISAYQNALKPPSEFVSYTETELVGREVFDRAGCISCHAGKARTNNRIIPVEELRTEPSRAKAFEDAQELTMEPWFYPLDTPIPIPESVERIKIPTNHLDKEQVNLALAHDSNGGYKVKGLVGLKFSAPYLHDGGVAVGPDETSQLGLVGTLESGMNPDPYNSLKALIDSYLRAEVIAANQTSEKLQASHNTGEGHEFWVDDRNGYSQEEQDALIKYLLSIDLEKEMKEQEK</sequence>
<feature type="domain" description="Cytochrome c" evidence="5">
    <location>
        <begin position="146"/>
        <end position="298"/>
    </location>
</feature>
<dbReference type="InterPro" id="IPR051395">
    <property type="entry name" value="Cytochrome_c_Peroxidase/MauG"/>
</dbReference>